<sequence length="436" mass="48422">MTDGCPFNDVEKVFRLSSLSCHEEEVPTSRWEELASSICDLFVRSRIMDVETISPRLLTRLFVVIFGCLGNDISTRKITNCNAQLTTLAQELLDSLITSFGVINAGGLLAMNLREGSAEVPLFDLILRESAHCIARLCDDSGGDSLSRGPLFRDALIWATNLVNFPVLRDGQQLAILHPLGLQLVEDYRCQLKMLGLKMLIHLAQEAVVASWRTTGRAEATLEALTCQRSIHSGSAQLAELTYNCISAFMSVLEPTLQKSWDSKFVDILLCDLALETSLDKRIILLRHISKSIDGLGQELLVHSKRLLKAAELVLLAPRAPPYKREIYSQEHESFLLQLNILKKYVDLVAGHLHPDIVPMILPLIVAFVDLEWSRKEVDSISSSIENMTHVIVAIFGKLAAADGIAFRDTLSTCFELFPSIKPILCTSTFACLCQI</sequence>
<dbReference type="OrthoDB" id="6263063at2759"/>
<gene>
    <name evidence="2 5" type="ORF">EGR_00145</name>
    <name evidence="1" type="ORF">EgrG_000798900</name>
</gene>
<dbReference type="Proteomes" id="UP000492820">
    <property type="component" value="Unassembled WGS sequence"/>
</dbReference>
<dbReference type="EMBL" id="APAU02000001">
    <property type="protein sequence ID" value="EUB64876.1"/>
    <property type="molecule type" value="Genomic_DNA"/>
</dbReference>
<keyword evidence="3" id="KW-1185">Reference proteome</keyword>
<evidence type="ECO:0000313" key="4">
    <source>
        <dbReference type="Proteomes" id="UP000492820"/>
    </source>
</evidence>
<evidence type="ECO:0000313" key="5">
    <source>
        <dbReference type="WBParaSite" id="EgrG_000798900"/>
    </source>
</evidence>
<reference evidence="5" key="4">
    <citation type="submission" date="2020-10" db="UniProtKB">
        <authorList>
            <consortium name="WormBaseParasite"/>
        </authorList>
    </citation>
    <scope>IDENTIFICATION</scope>
</reference>
<proteinExistence type="predicted"/>
<accession>U6IZG9</accession>
<dbReference type="WBParaSite" id="EgrG_000798900">
    <property type="protein sequence ID" value="EgrG_000798900"/>
    <property type="gene ID" value="EgrG_000798900"/>
</dbReference>
<organism evidence="2 3">
    <name type="scientific">Echinococcus granulosus</name>
    <name type="common">Hydatid tapeworm</name>
    <dbReference type="NCBI Taxonomy" id="6210"/>
    <lineage>
        <taxon>Eukaryota</taxon>
        <taxon>Metazoa</taxon>
        <taxon>Spiralia</taxon>
        <taxon>Lophotrochozoa</taxon>
        <taxon>Platyhelminthes</taxon>
        <taxon>Cestoda</taxon>
        <taxon>Eucestoda</taxon>
        <taxon>Cyclophyllidea</taxon>
        <taxon>Taeniidae</taxon>
        <taxon>Echinococcus</taxon>
        <taxon>Echinococcus granulosus group</taxon>
    </lineage>
</organism>
<dbReference type="OMA" id="HCIARLC"/>
<name>U6IZG9_ECHGR</name>
<dbReference type="GeneID" id="36335860"/>
<reference evidence="1 4" key="2">
    <citation type="journal article" date="2013" name="Nature">
        <title>The genomes of four tapeworm species reveal adaptations to parasitism.</title>
        <authorList>
            <person name="Tsai I.J."/>
            <person name="Zarowiecki M."/>
            <person name="Holroyd N."/>
            <person name="Garciarrubio A."/>
            <person name="Sanchez-Flores A."/>
            <person name="Brooks K.L."/>
            <person name="Tracey A."/>
            <person name="Bobes R.J."/>
            <person name="Fragoso G."/>
            <person name="Sciutto E."/>
            <person name="Aslett M."/>
            <person name="Beasley H."/>
            <person name="Bennett H.M."/>
            <person name="Cai J."/>
            <person name="Camicia F."/>
            <person name="Clark R."/>
            <person name="Cucher M."/>
            <person name="De Silva N."/>
            <person name="Day T.A."/>
            <person name="Deplazes P."/>
            <person name="Estrada K."/>
            <person name="Fernandez C."/>
            <person name="Holland P.W."/>
            <person name="Hou J."/>
            <person name="Hu S."/>
            <person name="Huckvale T."/>
            <person name="Hung S.S."/>
            <person name="Kamenetzky L."/>
            <person name="Keane J.A."/>
            <person name="Kiss F."/>
            <person name="Koziol U."/>
            <person name="Lambert O."/>
            <person name="Liu K."/>
            <person name="Luo X."/>
            <person name="Luo Y."/>
            <person name="Macchiaroli N."/>
            <person name="Nichol S."/>
            <person name="Paps J."/>
            <person name="Parkinson J."/>
            <person name="Pouchkina-Stantcheva N."/>
            <person name="Riddiford N."/>
            <person name="Rosenzvit M."/>
            <person name="Salinas G."/>
            <person name="Wasmuth J.D."/>
            <person name="Zamanian M."/>
            <person name="Zheng Y."/>
            <person name="Cai X."/>
            <person name="Soberon X."/>
            <person name="Olson P.D."/>
            <person name="Laclette J.P."/>
            <person name="Brehm K."/>
            <person name="Berriman M."/>
            <person name="Garciarrubio A."/>
            <person name="Bobes R.J."/>
            <person name="Fragoso G."/>
            <person name="Sanchez-Flores A."/>
            <person name="Estrada K."/>
            <person name="Cevallos M.A."/>
            <person name="Morett E."/>
            <person name="Gonzalez V."/>
            <person name="Portillo T."/>
            <person name="Ochoa-Leyva A."/>
            <person name="Jose M.V."/>
            <person name="Sciutto E."/>
            <person name="Landa A."/>
            <person name="Jimenez L."/>
            <person name="Valdes V."/>
            <person name="Carrero J.C."/>
            <person name="Larralde C."/>
            <person name="Morales-Montor J."/>
            <person name="Limon-Lason J."/>
            <person name="Soberon X."/>
            <person name="Laclette J.P."/>
        </authorList>
    </citation>
    <scope>NUCLEOTIDE SEQUENCE [LARGE SCALE GENOMIC DNA]</scope>
</reference>
<dbReference type="EMBL" id="LK028576">
    <property type="protein sequence ID" value="CDS15590.1"/>
    <property type="molecule type" value="Genomic_DNA"/>
</dbReference>
<evidence type="ECO:0000313" key="2">
    <source>
        <dbReference type="EMBL" id="EUB64876.1"/>
    </source>
</evidence>
<reference evidence="2 3" key="1">
    <citation type="journal article" date="2013" name="Nat. Genet.">
        <title>The genome of the hydatid tapeworm Echinococcus granulosus.</title>
        <authorList>
            <person name="Zheng H."/>
            <person name="Zhang W."/>
            <person name="Zhang L."/>
            <person name="Zhang Z."/>
            <person name="Li J."/>
            <person name="Lu G."/>
            <person name="Zhu Y."/>
            <person name="Wang Y."/>
            <person name="Huang Y."/>
            <person name="Liu J."/>
            <person name="Kang H."/>
            <person name="Chen J."/>
            <person name="Wang L."/>
            <person name="Chen A."/>
            <person name="Yu S."/>
            <person name="Gao Z."/>
            <person name="Jin L."/>
            <person name="Gu W."/>
            <person name="Wang Z."/>
            <person name="Zhao L."/>
            <person name="Shi B."/>
            <person name="Wen H."/>
            <person name="Lin R."/>
            <person name="Jones M.K."/>
            <person name="Brejova B."/>
            <person name="Vinar T."/>
            <person name="Zhao G."/>
            <person name="McManus D.P."/>
            <person name="Chen Z."/>
            <person name="Zhou Y."/>
            <person name="Wang S."/>
        </authorList>
    </citation>
    <scope>NUCLEOTIDE SEQUENCE [LARGE SCALE GENOMIC DNA]</scope>
</reference>
<dbReference type="CTD" id="36335860"/>
<reference evidence="1" key="3">
    <citation type="submission" date="2014-06" db="EMBL/GenBank/DDBJ databases">
        <authorList>
            <person name="Aslett M."/>
        </authorList>
    </citation>
    <scope>NUCLEOTIDE SEQUENCE</scope>
</reference>
<protein>
    <submittedName>
        <fullName evidence="1 5">Expressed conserved protein</fullName>
    </submittedName>
</protein>
<dbReference type="Proteomes" id="UP000019149">
    <property type="component" value="Unassembled WGS sequence"/>
</dbReference>
<dbReference type="AlphaFoldDB" id="U6IZG9"/>
<dbReference type="RefSeq" id="XP_024356072.1">
    <property type="nucleotide sequence ID" value="XM_024489394.1"/>
</dbReference>
<evidence type="ECO:0000313" key="3">
    <source>
        <dbReference type="Proteomes" id="UP000019149"/>
    </source>
</evidence>
<dbReference type="KEGG" id="egl:EGR_00145"/>
<evidence type="ECO:0000313" key="1">
    <source>
        <dbReference type="EMBL" id="CDS15590.1"/>
    </source>
</evidence>